<protein>
    <submittedName>
        <fullName evidence="2">Signal peptide-containing protein</fullName>
    </submittedName>
</protein>
<proteinExistence type="predicted"/>
<dbReference type="RefSeq" id="XP_004830311.1">
    <property type="nucleotide sequence ID" value="XM_004830254.1"/>
</dbReference>
<name>L0AYK2_THEEQ</name>
<dbReference type="EMBL" id="CP001670">
    <property type="protein sequence ID" value="AFZ80645.1"/>
    <property type="molecule type" value="Genomic_DNA"/>
</dbReference>
<gene>
    <name evidence="2" type="ORF">BEWA_000500</name>
</gene>
<dbReference type="AlphaFoldDB" id="L0AYK2"/>
<keyword evidence="3" id="KW-1185">Reference proteome</keyword>
<organism evidence="2 3">
    <name type="scientific">Theileria equi strain WA</name>
    <dbReference type="NCBI Taxonomy" id="1537102"/>
    <lineage>
        <taxon>Eukaryota</taxon>
        <taxon>Sar</taxon>
        <taxon>Alveolata</taxon>
        <taxon>Apicomplexa</taxon>
        <taxon>Aconoidasida</taxon>
        <taxon>Piroplasmida</taxon>
        <taxon>Theileriidae</taxon>
        <taxon>Theileria</taxon>
    </lineage>
</organism>
<reference evidence="2 3" key="1">
    <citation type="journal article" date="2012" name="BMC Genomics">
        <title>Comparative genomic analysis and phylogenetic position of Theileria equi.</title>
        <authorList>
            <person name="Kappmeyer L.S."/>
            <person name="Thiagarajan M."/>
            <person name="Herndon D.R."/>
            <person name="Ramsay J.D."/>
            <person name="Caler E."/>
            <person name="Djikeng A."/>
            <person name="Gillespie J.J."/>
            <person name="Lau A.O."/>
            <person name="Roalson E.H."/>
            <person name="Silva J.C."/>
            <person name="Silva M.G."/>
            <person name="Suarez C.E."/>
            <person name="Ueti M.W."/>
            <person name="Nene V.M."/>
            <person name="Mealey R.H."/>
            <person name="Knowles D.P."/>
            <person name="Brayton K.A."/>
        </authorList>
    </citation>
    <scope>NUCLEOTIDE SEQUENCE [LARGE SCALE GENOMIC DNA]</scope>
    <source>
        <strain evidence="2 3">WA</strain>
    </source>
</reference>
<evidence type="ECO:0000256" key="1">
    <source>
        <dbReference type="SAM" id="SignalP"/>
    </source>
</evidence>
<evidence type="ECO:0000313" key="3">
    <source>
        <dbReference type="Proteomes" id="UP000031512"/>
    </source>
</evidence>
<dbReference type="GeneID" id="15805506"/>
<dbReference type="KEGG" id="beq:BEWA_000500"/>
<accession>L0AYK2</accession>
<feature type="chain" id="PRO_5003939548" evidence="1">
    <location>
        <begin position="18"/>
        <end position="257"/>
    </location>
</feature>
<dbReference type="VEuPathDB" id="PiroplasmaDB:BEWA_000500"/>
<keyword evidence="1" id="KW-0732">Signal</keyword>
<evidence type="ECO:0000313" key="2">
    <source>
        <dbReference type="EMBL" id="AFZ80645.1"/>
    </source>
</evidence>
<dbReference type="Proteomes" id="UP000031512">
    <property type="component" value="Chromosome 3"/>
</dbReference>
<feature type="signal peptide" evidence="1">
    <location>
        <begin position="1"/>
        <end position="17"/>
    </location>
</feature>
<sequence length="257" mass="29502">MKVFSLLMILLATKSLSIPGDQNKMLIDLDISGRRPCKIEVSPSGKFIGGINHTVRKNSKHTHIIGSVMDGDKLITPGDPTAMSRYVLNTPEDNGFRYVRVITRYRVACSYLTYAEEFVKMPNSDVYRAINREPLILDILEQKEDDNIRIDILPERSIHQGNPGHPQILPTCYSIKSEVELHKTIGEIRYGNYVIDDRVGGLMCRMVRWEGDIGSPIITIVSTYNDWTQVEMKYEYLIETCEVKMQEYKRKNLDLLE</sequence>